<dbReference type="Proteomes" id="UP000001514">
    <property type="component" value="Unassembled WGS sequence"/>
</dbReference>
<evidence type="ECO:0000256" key="1">
    <source>
        <dbReference type="SAM" id="MobiDB-lite"/>
    </source>
</evidence>
<proteinExistence type="predicted"/>
<dbReference type="HOGENOM" id="CLU_1597280_0_0_1"/>
<sequence>MRVIIKLKTGSERMLTTSRSPHMNKKGEPKDVMNPSGDGNNMIKNGDPNLDTTKNEEPPDANENEDPNKNANHEGDEPNVELNAELDPNDKEKEHCLHVRPFSDFRIEWLERFFNFIARSGSDSTIAITQINFHLRILEMLPRGSKMEVYAYEKGYIDRSNSNCKHI</sequence>
<accession>D8R805</accession>
<dbReference type="Gramene" id="EFJ31622">
    <property type="protein sequence ID" value="EFJ31622"/>
    <property type="gene ID" value="SELMODRAFT_408349"/>
</dbReference>
<name>D8R805_SELML</name>
<dbReference type="KEGG" id="smo:SELMODRAFT_408349"/>
<evidence type="ECO:0000313" key="3">
    <source>
        <dbReference type="Proteomes" id="UP000001514"/>
    </source>
</evidence>
<gene>
    <name evidence="2" type="ORF">SELMODRAFT_408349</name>
</gene>
<dbReference type="EMBL" id="GL377573">
    <property type="protein sequence ID" value="EFJ31622.1"/>
    <property type="molecule type" value="Genomic_DNA"/>
</dbReference>
<feature type="region of interest" description="Disordered" evidence="1">
    <location>
        <begin position="1"/>
        <end position="92"/>
    </location>
</feature>
<keyword evidence="3" id="KW-1185">Reference proteome</keyword>
<reference evidence="2 3" key="1">
    <citation type="journal article" date="2011" name="Science">
        <title>The Selaginella genome identifies genetic changes associated with the evolution of vascular plants.</title>
        <authorList>
            <person name="Banks J.A."/>
            <person name="Nishiyama T."/>
            <person name="Hasebe M."/>
            <person name="Bowman J.L."/>
            <person name="Gribskov M."/>
            <person name="dePamphilis C."/>
            <person name="Albert V.A."/>
            <person name="Aono N."/>
            <person name="Aoyama T."/>
            <person name="Ambrose B.A."/>
            <person name="Ashton N.W."/>
            <person name="Axtell M.J."/>
            <person name="Barker E."/>
            <person name="Barker M.S."/>
            <person name="Bennetzen J.L."/>
            <person name="Bonawitz N.D."/>
            <person name="Chapple C."/>
            <person name="Cheng C."/>
            <person name="Correa L.G."/>
            <person name="Dacre M."/>
            <person name="DeBarry J."/>
            <person name="Dreyer I."/>
            <person name="Elias M."/>
            <person name="Engstrom E.M."/>
            <person name="Estelle M."/>
            <person name="Feng L."/>
            <person name="Finet C."/>
            <person name="Floyd S.K."/>
            <person name="Frommer W.B."/>
            <person name="Fujita T."/>
            <person name="Gramzow L."/>
            <person name="Gutensohn M."/>
            <person name="Harholt J."/>
            <person name="Hattori M."/>
            <person name="Heyl A."/>
            <person name="Hirai T."/>
            <person name="Hiwatashi Y."/>
            <person name="Ishikawa M."/>
            <person name="Iwata M."/>
            <person name="Karol K.G."/>
            <person name="Koehler B."/>
            <person name="Kolukisaoglu U."/>
            <person name="Kubo M."/>
            <person name="Kurata T."/>
            <person name="Lalonde S."/>
            <person name="Li K."/>
            <person name="Li Y."/>
            <person name="Litt A."/>
            <person name="Lyons E."/>
            <person name="Manning G."/>
            <person name="Maruyama T."/>
            <person name="Michael T.P."/>
            <person name="Mikami K."/>
            <person name="Miyazaki S."/>
            <person name="Morinaga S."/>
            <person name="Murata T."/>
            <person name="Mueller-Roeber B."/>
            <person name="Nelson D.R."/>
            <person name="Obara M."/>
            <person name="Oguri Y."/>
            <person name="Olmstead R.G."/>
            <person name="Onodera N."/>
            <person name="Petersen B.L."/>
            <person name="Pils B."/>
            <person name="Prigge M."/>
            <person name="Rensing S.A."/>
            <person name="Riano-Pachon D.M."/>
            <person name="Roberts A.W."/>
            <person name="Sato Y."/>
            <person name="Scheller H.V."/>
            <person name="Schulz B."/>
            <person name="Schulz C."/>
            <person name="Shakirov E.V."/>
            <person name="Shibagaki N."/>
            <person name="Shinohara N."/>
            <person name="Shippen D.E."/>
            <person name="Soerensen I."/>
            <person name="Sotooka R."/>
            <person name="Sugimoto N."/>
            <person name="Sugita M."/>
            <person name="Sumikawa N."/>
            <person name="Tanurdzic M."/>
            <person name="Theissen G."/>
            <person name="Ulvskov P."/>
            <person name="Wakazuki S."/>
            <person name="Weng J.K."/>
            <person name="Willats W.W."/>
            <person name="Wipf D."/>
            <person name="Wolf P.G."/>
            <person name="Yang L."/>
            <person name="Zimmer A.D."/>
            <person name="Zhu Q."/>
            <person name="Mitros T."/>
            <person name="Hellsten U."/>
            <person name="Loque D."/>
            <person name="Otillar R."/>
            <person name="Salamov A."/>
            <person name="Schmutz J."/>
            <person name="Shapiro H."/>
            <person name="Lindquist E."/>
            <person name="Lucas S."/>
            <person name="Rokhsar D."/>
            <person name="Grigoriev I.V."/>
        </authorList>
    </citation>
    <scope>NUCLEOTIDE SEQUENCE [LARGE SCALE GENOMIC DNA]</scope>
</reference>
<organism evidence="3">
    <name type="scientific">Selaginella moellendorffii</name>
    <name type="common">Spikemoss</name>
    <dbReference type="NCBI Taxonomy" id="88036"/>
    <lineage>
        <taxon>Eukaryota</taxon>
        <taxon>Viridiplantae</taxon>
        <taxon>Streptophyta</taxon>
        <taxon>Embryophyta</taxon>
        <taxon>Tracheophyta</taxon>
        <taxon>Lycopodiopsida</taxon>
        <taxon>Selaginellales</taxon>
        <taxon>Selaginellaceae</taxon>
        <taxon>Selaginella</taxon>
    </lineage>
</organism>
<feature type="compositionally biased region" description="Basic and acidic residues" evidence="1">
    <location>
        <begin position="66"/>
        <end position="76"/>
    </location>
</feature>
<dbReference type="InParanoid" id="D8R805"/>
<evidence type="ECO:0000313" key="2">
    <source>
        <dbReference type="EMBL" id="EFJ31622.1"/>
    </source>
</evidence>
<dbReference type="AlphaFoldDB" id="D8R805"/>
<protein>
    <submittedName>
        <fullName evidence="2">Uncharacterized protein</fullName>
    </submittedName>
</protein>